<keyword evidence="1" id="KW-0548">Nucleotidyltransferase</keyword>
<organism evidence="1 2">
    <name type="scientific">Halosquirtibacter laminarini</name>
    <dbReference type="NCBI Taxonomy" id="3374600"/>
    <lineage>
        <taxon>Bacteria</taxon>
        <taxon>Pseudomonadati</taxon>
        <taxon>Bacteroidota</taxon>
        <taxon>Bacteroidia</taxon>
        <taxon>Marinilabiliales</taxon>
        <taxon>Prolixibacteraceae</taxon>
        <taxon>Halosquirtibacter</taxon>
    </lineage>
</organism>
<accession>A0AC61NIL7</accession>
<reference evidence="1" key="1">
    <citation type="submission" date="2021-08" db="EMBL/GenBank/DDBJ databases">
        <title>Novel anaerobic bacterium isolated from sea squirt in East Sea, Republic of Korea.</title>
        <authorList>
            <person name="Nguyen T.H."/>
            <person name="Li Z."/>
            <person name="Lee Y.-J."/>
            <person name="Ko J."/>
            <person name="Kim S.-G."/>
        </authorList>
    </citation>
    <scope>NUCLEOTIDE SEQUENCE</scope>
    <source>
        <strain evidence="1">KCTC 25031</strain>
    </source>
</reference>
<gene>
    <name evidence="1" type="primary">cdaA</name>
    <name evidence="1" type="ORF">K4L44_11370</name>
</gene>
<proteinExistence type="predicted"/>
<dbReference type="Proteomes" id="UP000826212">
    <property type="component" value="Chromosome"/>
</dbReference>
<dbReference type="EC" id="2.7.7.85" evidence="1"/>
<evidence type="ECO:0000313" key="1">
    <source>
        <dbReference type="EMBL" id="QZE13186.1"/>
    </source>
</evidence>
<protein>
    <submittedName>
        <fullName evidence="1">Diadenylate cyclase CdaA</fullName>
        <ecNumber evidence="1">2.7.7.85</ecNumber>
    </submittedName>
</protein>
<keyword evidence="2" id="KW-1185">Reference proteome</keyword>
<name>A0AC61NIL7_9BACT</name>
<sequence length="263" mass="30016">MSLFITIRLLDFIDILLVSILLYKLFKLIRGTIAFNISMGIFTVYLLWLLVKALKMELISTILGQLFGVGVIALIIVFQQEIRRFLIMLGSQYKLHRWINFEKILNFDKEQEKAEHSEVVEIIVSACKEMGATRTGVLIAIQRKANLNEYVETGELIQAKLSKELLKTIFFKNSPLHDGAVIIHKNTIVSARCILPVTDQRTLSPDLGLRHRAAIGMSEMTDAIIVVVSEENGSISIVRDGQIFRRLNSEDFSKQLYKQFEEE</sequence>
<evidence type="ECO:0000313" key="2">
    <source>
        <dbReference type="Proteomes" id="UP000826212"/>
    </source>
</evidence>
<keyword evidence="1" id="KW-0808">Transferase</keyword>
<dbReference type="EMBL" id="CP081303">
    <property type="protein sequence ID" value="QZE13186.1"/>
    <property type="molecule type" value="Genomic_DNA"/>
</dbReference>